<organism evidence="2 3">
    <name type="scientific">Aeromicrobium terrae</name>
    <dbReference type="NCBI Taxonomy" id="2498846"/>
    <lineage>
        <taxon>Bacteria</taxon>
        <taxon>Bacillati</taxon>
        <taxon>Actinomycetota</taxon>
        <taxon>Actinomycetes</taxon>
        <taxon>Propionibacteriales</taxon>
        <taxon>Nocardioidaceae</taxon>
        <taxon>Aeromicrobium</taxon>
    </lineage>
</organism>
<reference evidence="2 3" key="1">
    <citation type="submission" date="2019-06" db="EMBL/GenBank/DDBJ databases">
        <title>Aeromicrobium sp. nov., isolated from a maize field.</title>
        <authorList>
            <person name="Lin S.-Y."/>
            <person name="Tsai C.-F."/>
            <person name="Young C.-C."/>
        </authorList>
    </citation>
    <scope>NUCLEOTIDE SEQUENCE [LARGE SCALE GENOMIC DNA]</scope>
    <source>
        <strain evidence="2 3">CC-CFT486</strain>
    </source>
</reference>
<comment type="caution">
    <text evidence="2">The sequence shown here is derived from an EMBL/GenBank/DDBJ whole genome shotgun (WGS) entry which is preliminary data.</text>
</comment>
<feature type="transmembrane region" description="Helical" evidence="1">
    <location>
        <begin position="9"/>
        <end position="29"/>
    </location>
</feature>
<dbReference type="Proteomes" id="UP000321571">
    <property type="component" value="Unassembled WGS sequence"/>
</dbReference>
<evidence type="ECO:0000313" key="3">
    <source>
        <dbReference type="Proteomes" id="UP000321571"/>
    </source>
</evidence>
<evidence type="ECO:0000256" key="1">
    <source>
        <dbReference type="SAM" id="Phobius"/>
    </source>
</evidence>
<sequence length="96" mass="10307">MVKRLGRRVLSLVVMGGAASVVGMVGVAIDSWRLASTGVIGLLVSVGLLLLQTHLQKAEQLRRMELRVSRDVANVSARVVTESEALQRILRASGDD</sequence>
<keyword evidence="3" id="KW-1185">Reference proteome</keyword>
<keyword evidence="1" id="KW-1133">Transmembrane helix</keyword>
<evidence type="ECO:0000313" key="2">
    <source>
        <dbReference type="EMBL" id="TXL62325.1"/>
    </source>
</evidence>
<dbReference type="EMBL" id="VDUX01000002">
    <property type="protein sequence ID" value="TXL62325.1"/>
    <property type="molecule type" value="Genomic_DNA"/>
</dbReference>
<gene>
    <name evidence="2" type="ORF">FHP06_06430</name>
</gene>
<proteinExistence type="predicted"/>
<keyword evidence="1" id="KW-0812">Transmembrane</keyword>
<feature type="transmembrane region" description="Helical" evidence="1">
    <location>
        <begin position="35"/>
        <end position="55"/>
    </location>
</feature>
<name>A0A5C8NMZ7_9ACTN</name>
<dbReference type="AlphaFoldDB" id="A0A5C8NMZ7"/>
<accession>A0A5C8NMZ7</accession>
<protein>
    <submittedName>
        <fullName evidence="2">Uncharacterized protein</fullName>
    </submittedName>
</protein>
<dbReference type="RefSeq" id="WP_147684893.1">
    <property type="nucleotide sequence ID" value="NZ_VDUX01000002.1"/>
</dbReference>
<keyword evidence="1" id="KW-0472">Membrane</keyword>